<reference evidence="1 2" key="1">
    <citation type="journal article" date="2022" name="Hortic Res">
        <title>A haplotype resolved chromosomal level avocado genome allows analysis of novel avocado genes.</title>
        <authorList>
            <person name="Nath O."/>
            <person name="Fletcher S.J."/>
            <person name="Hayward A."/>
            <person name="Shaw L.M."/>
            <person name="Masouleh A.K."/>
            <person name="Furtado A."/>
            <person name="Henry R.J."/>
            <person name="Mitter N."/>
        </authorList>
    </citation>
    <scope>NUCLEOTIDE SEQUENCE [LARGE SCALE GENOMIC DNA]</scope>
    <source>
        <strain evidence="2">cv. Hass</strain>
    </source>
</reference>
<comment type="caution">
    <text evidence="1">The sequence shown here is derived from an EMBL/GenBank/DDBJ whole genome shotgun (WGS) entry which is preliminary data.</text>
</comment>
<dbReference type="EMBL" id="CM056810">
    <property type="protein sequence ID" value="KAJ8646523.1"/>
    <property type="molecule type" value="Genomic_DNA"/>
</dbReference>
<dbReference type="Proteomes" id="UP001234297">
    <property type="component" value="Chromosome 2"/>
</dbReference>
<sequence>MAGPFFSPRLRLQSSLPDHLGCFRRLRGCRANSIRHPNCFLSIPIFVTLLNKAEEEFGFQAPRGTRPALRGGFFQGNLEDPGGGQVKVLWLGAR</sequence>
<evidence type="ECO:0000313" key="1">
    <source>
        <dbReference type="EMBL" id="KAJ8646523.1"/>
    </source>
</evidence>
<proteinExistence type="predicted"/>
<gene>
    <name evidence="1" type="ORF">MRB53_008271</name>
</gene>
<accession>A0ACC2MLN4</accession>
<protein>
    <submittedName>
        <fullName evidence="1">Uncharacterized protein</fullName>
    </submittedName>
</protein>
<organism evidence="1 2">
    <name type="scientific">Persea americana</name>
    <name type="common">Avocado</name>
    <dbReference type="NCBI Taxonomy" id="3435"/>
    <lineage>
        <taxon>Eukaryota</taxon>
        <taxon>Viridiplantae</taxon>
        <taxon>Streptophyta</taxon>
        <taxon>Embryophyta</taxon>
        <taxon>Tracheophyta</taxon>
        <taxon>Spermatophyta</taxon>
        <taxon>Magnoliopsida</taxon>
        <taxon>Magnoliidae</taxon>
        <taxon>Laurales</taxon>
        <taxon>Lauraceae</taxon>
        <taxon>Persea</taxon>
    </lineage>
</organism>
<keyword evidence="2" id="KW-1185">Reference proteome</keyword>
<evidence type="ECO:0000313" key="2">
    <source>
        <dbReference type="Proteomes" id="UP001234297"/>
    </source>
</evidence>
<name>A0ACC2MLN4_PERAE</name>